<keyword evidence="1" id="KW-0378">Hydrolase</keyword>
<evidence type="ECO:0000313" key="1">
    <source>
        <dbReference type="EMBL" id="MBB4617130.1"/>
    </source>
</evidence>
<evidence type="ECO:0000313" key="2">
    <source>
        <dbReference type="Proteomes" id="UP000574769"/>
    </source>
</evidence>
<dbReference type="RefSeq" id="WP_343058941.1">
    <property type="nucleotide sequence ID" value="NZ_JACHNY010000002.1"/>
</dbReference>
<dbReference type="EMBL" id="JACHNY010000002">
    <property type="protein sequence ID" value="MBB4617130.1"/>
    <property type="molecule type" value="Genomic_DNA"/>
</dbReference>
<accession>A0A7W7AJ35</accession>
<organism evidence="1 2">
    <name type="scientific">Sphingomonas abaci</name>
    <dbReference type="NCBI Taxonomy" id="237611"/>
    <lineage>
        <taxon>Bacteria</taxon>
        <taxon>Pseudomonadati</taxon>
        <taxon>Pseudomonadota</taxon>
        <taxon>Alphaproteobacteria</taxon>
        <taxon>Sphingomonadales</taxon>
        <taxon>Sphingomonadaceae</taxon>
        <taxon>Sphingomonas</taxon>
    </lineage>
</organism>
<dbReference type="GO" id="GO:0004523">
    <property type="term" value="F:RNA-DNA hybrid ribonuclease activity"/>
    <property type="evidence" value="ECO:0007669"/>
    <property type="project" value="UniProtKB-EC"/>
</dbReference>
<dbReference type="GO" id="GO:0003676">
    <property type="term" value="F:nucleic acid binding"/>
    <property type="evidence" value="ECO:0007669"/>
    <property type="project" value="InterPro"/>
</dbReference>
<dbReference type="EC" id="3.1.26.4" evidence="1"/>
<gene>
    <name evidence="1" type="ORF">GGQ96_001250</name>
</gene>
<dbReference type="Proteomes" id="UP000574769">
    <property type="component" value="Unassembled WGS sequence"/>
</dbReference>
<protein>
    <submittedName>
        <fullName evidence="1">Ribonuclease HI</fullName>
        <ecNumber evidence="1">3.1.26.4</ecNumber>
    </submittedName>
</protein>
<proteinExistence type="predicted"/>
<dbReference type="AlphaFoldDB" id="A0A7W7AJ35"/>
<dbReference type="InterPro" id="IPR012337">
    <property type="entry name" value="RNaseH-like_sf"/>
</dbReference>
<sequence length="119" mass="12632">MKIFFDGGLRPAGMEYALVCRGERRVRQDLGPGTSMTAEWLALLAATRWALALGGPVVLVGDSAAVIAQARGLVPARGDHAAHWAEWQALVASGPPPTLRQVKRAQNLAGIALDRLPGR</sequence>
<reference evidence="1 2" key="1">
    <citation type="submission" date="2020-08" db="EMBL/GenBank/DDBJ databases">
        <title>Genomic Encyclopedia of Type Strains, Phase IV (KMG-IV): sequencing the most valuable type-strain genomes for metagenomic binning, comparative biology and taxonomic classification.</title>
        <authorList>
            <person name="Goeker M."/>
        </authorList>
    </citation>
    <scope>NUCLEOTIDE SEQUENCE [LARGE SCALE GENOMIC DNA]</scope>
    <source>
        <strain evidence="1 2">DSM 15867</strain>
    </source>
</reference>
<dbReference type="Gene3D" id="3.30.420.10">
    <property type="entry name" value="Ribonuclease H-like superfamily/Ribonuclease H"/>
    <property type="match status" value="1"/>
</dbReference>
<dbReference type="SUPFAM" id="SSF53098">
    <property type="entry name" value="Ribonuclease H-like"/>
    <property type="match status" value="1"/>
</dbReference>
<name>A0A7W7AJ35_9SPHN</name>
<dbReference type="InterPro" id="IPR036397">
    <property type="entry name" value="RNaseH_sf"/>
</dbReference>
<keyword evidence="2" id="KW-1185">Reference proteome</keyword>
<comment type="caution">
    <text evidence="1">The sequence shown here is derived from an EMBL/GenBank/DDBJ whole genome shotgun (WGS) entry which is preliminary data.</text>
</comment>